<feature type="domain" description="AAA+ ATPase" evidence="8">
    <location>
        <begin position="251"/>
        <end position="396"/>
    </location>
</feature>
<dbReference type="InterPro" id="IPR003959">
    <property type="entry name" value="ATPase_AAA_core"/>
</dbReference>
<evidence type="ECO:0000256" key="3">
    <source>
        <dbReference type="ARBA" id="ARBA00022741"/>
    </source>
</evidence>
<evidence type="ECO:0000256" key="4">
    <source>
        <dbReference type="ARBA" id="ARBA00022840"/>
    </source>
</evidence>
<dbReference type="EMBL" id="KK914277">
    <property type="protein sequence ID" value="KDP43212.1"/>
    <property type="molecule type" value="Genomic_DNA"/>
</dbReference>
<dbReference type="GO" id="GO:0043001">
    <property type="term" value="P:Golgi to plasma membrane protein transport"/>
    <property type="evidence" value="ECO:0007669"/>
    <property type="project" value="TreeGrafter"/>
</dbReference>
<comment type="catalytic activity">
    <reaction evidence="7">
        <text>ATP + H2O = ADP + phosphate + H(+)</text>
        <dbReference type="Rhea" id="RHEA:13065"/>
        <dbReference type="ChEBI" id="CHEBI:15377"/>
        <dbReference type="ChEBI" id="CHEBI:15378"/>
        <dbReference type="ChEBI" id="CHEBI:30616"/>
        <dbReference type="ChEBI" id="CHEBI:43474"/>
        <dbReference type="ChEBI" id="CHEBI:456216"/>
        <dbReference type="EC" id="3.6.4.6"/>
    </reaction>
</comment>
<keyword evidence="7" id="KW-0931">ER-Golgi transport</keyword>
<accession>A0A067L4A3</accession>
<dbReference type="Pfam" id="PF00004">
    <property type="entry name" value="AAA"/>
    <property type="match status" value="1"/>
</dbReference>
<keyword evidence="3 6" id="KW-0547">Nucleotide-binding</keyword>
<dbReference type="InterPro" id="IPR027417">
    <property type="entry name" value="P-loop_NTPase"/>
</dbReference>
<keyword evidence="7" id="KW-0963">Cytoplasm</keyword>
<reference evidence="9 10" key="1">
    <citation type="journal article" date="2014" name="PLoS ONE">
        <title>Global Analysis of Gene Expression Profiles in Physic Nut (Jatropha curcas L.) Seedlings Exposed to Salt Stress.</title>
        <authorList>
            <person name="Zhang L."/>
            <person name="Zhang C."/>
            <person name="Wu P."/>
            <person name="Chen Y."/>
            <person name="Li M."/>
            <person name="Jiang H."/>
            <person name="Wu G."/>
        </authorList>
    </citation>
    <scope>NUCLEOTIDE SEQUENCE [LARGE SCALE GENOMIC DNA]</scope>
    <source>
        <strain evidence="10">cv. GZQX0401</strain>
        <tissue evidence="9">Young leaves</tissue>
    </source>
</reference>
<dbReference type="Proteomes" id="UP000027138">
    <property type="component" value="Unassembled WGS sequence"/>
</dbReference>
<dbReference type="Pfam" id="PF17862">
    <property type="entry name" value="AAA_lid_3"/>
    <property type="match status" value="1"/>
</dbReference>
<gene>
    <name evidence="9" type="ORF">JCGZ_22764</name>
</gene>
<dbReference type="SUPFAM" id="SSF52540">
    <property type="entry name" value="P-loop containing nucleoside triphosphate hydrolases"/>
    <property type="match status" value="1"/>
</dbReference>
<dbReference type="InterPro" id="IPR003593">
    <property type="entry name" value="AAA+_ATPase"/>
</dbReference>
<dbReference type="GO" id="GO:0006891">
    <property type="term" value="P:intra-Golgi vesicle-mediated transport"/>
    <property type="evidence" value="ECO:0007669"/>
    <property type="project" value="TreeGrafter"/>
</dbReference>
<evidence type="ECO:0000256" key="6">
    <source>
        <dbReference type="RuleBase" id="RU003651"/>
    </source>
</evidence>
<keyword evidence="7" id="KW-0460">Magnesium</keyword>
<dbReference type="GO" id="GO:0035494">
    <property type="term" value="P:SNARE complex disassembly"/>
    <property type="evidence" value="ECO:0007669"/>
    <property type="project" value="InterPro"/>
</dbReference>
<keyword evidence="10" id="KW-1185">Reference proteome</keyword>
<dbReference type="OrthoDB" id="9982946at2759"/>
<dbReference type="SMART" id="SM00382">
    <property type="entry name" value="AAA"/>
    <property type="match status" value="1"/>
</dbReference>
<comment type="cofactor">
    <cofactor evidence="7">
        <name>Mg(2+)</name>
        <dbReference type="ChEBI" id="CHEBI:18420"/>
    </cofactor>
    <text evidence="7">Binds 1 Mg(2+) ion per subunit.</text>
</comment>
<keyword evidence="7" id="KW-0378">Hydrolase</keyword>
<evidence type="ECO:0000256" key="1">
    <source>
        <dbReference type="ARBA" id="ARBA00006914"/>
    </source>
</evidence>
<dbReference type="InterPro" id="IPR003960">
    <property type="entry name" value="ATPase_AAA_CS"/>
</dbReference>
<protein>
    <recommendedName>
        <fullName evidence="7">Vesicle-fusing ATPase</fullName>
        <ecNumber evidence="7">3.6.4.6</ecNumber>
    </recommendedName>
</protein>
<dbReference type="InterPro" id="IPR041569">
    <property type="entry name" value="AAA_lid_3"/>
</dbReference>
<dbReference type="Gene3D" id="1.10.8.60">
    <property type="match status" value="1"/>
</dbReference>
<keyword evidence="5 7" id="KW-0653">Protein transport</keyword>
<dbReference type="PROSITE" id="PS00674">
    <property type="entry name" value="AAA"/>
    <property type="match status" value="1"/>
</dbReference>
<organism evidence="9 10">
    <name type="scientific">Jatropha curcas</name>
    <name type="common">Barbados nut</name>
    <dbReference type="NCBI Taxonomy" id="180498"/>
    <lineage>
        <taxon>Eukaryota</taxon>
        <taxon>Viridiplantae</taxon>
        <taxon>Streptophyta</taxon>
        <taxon>Embryophyta</taxon>
        <taxon>Tracheophyta</taxon>
        <taxon>Spermatophyta</taxon>
        <taxon>Magnoliopsida</taxon>
        <taxon>eudicotyledons</taxon>
        <taxon>Gunneridae</taxon>
        <taxon>Pentapetalae</taxon>
        <taxon>rosids</taxon>
        <taxon>fabids</taxon>
        <taxon>Malpighiales</taxon>
        <taxon>Euphorbiaceae</taxon>
        <taxon>Crotonoideae</taxon>
        <taxon>Jatropheae</taxon>
        <taxon>Jatropha</taxon>
    </lineage>
</organism>
<proteinExistence type="inferred from homology"/>
<comment type="similarity">
    <text evidence="1 6">Belongs to the AAA ATPase family.</text>
</comment>
<dbReference type="FunFam" id="3.40.50.300:FF:000154">
    <property type="entry name" value="Vesicle-fusing ATPase 1"/>
    <property type="match status" value="1"/>
</dbReference>
<dbReference type="PANTHER" id="PTHR23078:SF3">
    <property type="entry name" value="VESICLE-FUSING ATPASE"/>
    <property type="match status" value="1"/>
</dbReference>
<evidence type="ECO:0000259" key="8">
    <source>
        <dbReference type="SMART" id="SM00382"/>
    </source>
</evidence>
<keyword evidence="4 6" id="KW-0067">ATP-binding</keyword>
<dbReference type="SUPFAM" id="SSF54585">
    <property type="entry name" value="Cdc48 domain 2-like"/>
    <property type="match status" value="1"/>
</dbReference>
<sequence>MESKMLVTPVQSSKRFANKACVSRNSLNLFRSEKNPSPSCFSFGSPKSYARINGLLVLSLCEDSSLMENQIALNEEQCAFAKTEIGNELTVERFEVNGNAEKIEELDVDLDIINHPEGKVVDAKHLVKKLKKSFCGQMMHEGQTVQFRYGKSSGTFKVNRIILASNGARTSQGMLYKMTKMLFLSKNIRFFNQAVSIRRIFQRTMDLSEVERELMTLGLGGMSEIFRKIYERVLITRTLDLELCQKLNKSHVKGILLFGPPGTGKTLLAKTIAKILYAEEFEVVDGPQVLSSWFGGTEARLRALFNKAREDSRRYGEKSGLHIIIFDELDSIARKRGITPGETATDRIVSQLLTMINGVEDLNNILIIGTTNKKELIDEALLRPGRLLPIEVGLPDEEARLNILRVHTEPYERRGYFQDVDLREIANMTDAFSGADLAGVVNTAFSDALGRTNSNDGIIHESQTRIYQNDFIHGVREIRRANQPTKDEDWDALV</sequence>
<name>A0A067L4A3_JATCU</name>
<evidence type="ECO:0000256" key="2">
    <source>
        <dbReference type="ARBA" id="ARBA00022448"/>
    </source>
</evidence>
<evidence type="ECO:0000313" key="9">
    <source>
        <dbReference type="EMBL" id="KDP43212.1"/>
    </source>
</evidence>
<keyword evidence="2 7" id="KW-0813">Transport</keyword>
<comment type="function">
    <text evidence="7">Required for vesicle-mediated transport. Catalyzes the fusion of transport vesicles within the Golgi cisternae. Is also required for transport from the endoplasmic reticulum to the Golgi stack. Seems to function as a fusion protein required for the delivery of cargo proteins to all compartments of the Golgi stack independent of vesicle origin.</text>
</comment>
<dbReference type="AlphaFoldDB" id="A0A067L4A3"/>
<evidence type="ECO:0000256" key="5">
    <source>
        <dbReference type="ARBA" id="ARBA00022927"/>
    </source>
</evidence>
<dbReference type="GO" id="GO:0016887">
    <property type="term" value="F:ATP hydrolysis activity"/>
    <property type="evidence" value="ECO:0007669"/>
    <property type="project" value="InterPro"/>
</dbReference>
<dbReference type="GO" id="GO:0046872">
    <property type="term" value="F:metal ion binding"/>
    <property type="evidence" value="ECO:0007669"/>
    <property type="project" value="UniProtKB-UniRule"/>
</dbReference>
<evidence type="ECO:0000313" key="10">
    <source>
        <dbReference type="Proteomes" id="UP000027138"/>
    </source>
</evidence>
<dbReference type="Gene3D" id="3.40.50.300">
    <property type="entry name" value="P-loop containing nucleotide triphosphate hydrolases"/>
    <property type="match status" value="1"/>
</dbReference>
<dbReference type="GO" id="GO:0005524">
    <property type="term" value="F:ATP binding"/>
    <property type="evidence" value="ECO:0007669"/>
    <property type="project" value="UniProtKB-UniRule"/>
</dbReference>
<dbReference type="PANTHER" id="PTHR23078">
    <property type="entry name" value="VESICULAR-FUSION PROTEIN NSF"/>
    <property type="match status" value="1"/>
</dbReference>
<dbReference type="InterPro" id="IPR029067">
    <property type="entry name" value="CDC48_domain_2-like_sf"/>
</dbReference>
<dbReference type="EC" id="3.6.4.6" evidence="7"/>
<comment type="subcellular location">
    <subcellularLocation>
        <location evidence="7">Cytoplasm</location>
    </subcellularLocation>
</comment>
<dbReference type="GO" id="GO:0005795">
    <property type="term" value="C:Golgi stack"/>
    <property type="evidence" value="ECO:0007669"/>
    <property type="project" value="TreeGrafter"/>
</dbReference>
<keyword evidence="7" id="KW-0479">Metal-binding</keyword>
<evidence type="ECO:0000256" key="7">
    <source>
        <dbReference type="RuleBase" id="RU367045"/>
    </source>
</evidence>
<dbReference type="InterPro" id="IPR039812">
    <property type="entry name" value="Vesicle-fus_ATPase"/>
</dbReference>
<dbReference type="STRING" id="180498.A0A067L4A3"/>